<dbReference type="Gene3D" id="1.10.10.10">
    <property type="entry name" value="Winged helix-like DNA-binding domain superfamily/Winged helix DNA-binding domain"/>
    <property type="match status" value="2"/>
</dbReference>
<dbReference type="InterPro" id="IPR003594">
    <property type="entry name" value="HATPase_dom"/>
</dbReference>
<evidence type="ECO:0000256" key="4">
    <source>
        <dbReference type="ARBA" id="ARBA00023163"/>
    </source>
</evidence>
<dbReference type="SUPFAM" id="SSF46785">
    <property type="entry name" value="Winged helix' DNA-binding domain"/>
    <property type="match status" value="2"/>
</dbReference>
<dbReference type="PANTHER" id="PTHR35526:SF3">
    <property type="entry name" value="ANTI-SIGMA-F FACTOR RSBW"/>
    <property type="match status" value="1"/>
</dbReference>
<protein>
    <recommendedName>
        <fullName evidence="6">HTH gntR-type domain-containing protein</fullName>
    </recommendedName>
</protein>
<dbReference type="GO" id="GO:0003677">
    <property type="term" value="F:DNA binding"/>
    <property type="evidence" value="ECO:0007669"/>
    <property type="project" value="UniProtKB-KW"/>
</dbReference>
<evidence type="ECO:0000256" key="1">
    <source>
        <dbReference type="ARBA" id="ARBA00022527"/>
    </source>
</evidence>
<evidence type="ECO:0000259" key="6">
    <source>
        <dbReference type="SMART" id="SM00345"/>
    </source>
</evidence>
<keyword evidence="2" id="KW-0805">Transcription regulation</keyword>
<feature type="compositionally biased region" description="Basic and acidic residues" evidence="5">
    <location>
        <begin position="411"/>
        <end position="422"/>
    </location>
</feature>
<feature type="domain" description="HTH gntR-type" evidence="6">
    <location>
        <begin position="220"/>
        <end position="279"/>
    </location>
</feature>
<dbReference type="InterPro" id="IPR036388">
    <property type="entry name" value="WH-like_DNA-bd_sf"/>
</dbReference>
<dbReference type="RefSeq" id="WP_155354523.1">
    <property type="nucleotide sequence ID" value="NZ_BAAAHL010000065.1"/>
</dbReference>
<dbReference type="InterPro" id="IPR036890">
    <property type="entry name" value="HATPase_C_sf"/>
</dbReference>
<dbReference type="InterPro" id="IPR050267">
    <property type="entry name" value="Anti-sigma-factor_SerPK"/>
</dbReference>
<keyword evidence="1" id="KW-0808">Transferase</keyword>
<feature type="domain" description="HTH gntR-type" evidence="6">
    <location>
        <begin position="300"/>
        <end position="358"/>
    </location>
</feature>
<comment type="caution">
    <text evidence="7">The sequence shown here is derived from an EMBL/GenBank/DDBJ whole genome shotgun (WGS) entry which is preliminary data.</text>
</comment>
<name>A0A5M3WNZ1_9ACTN</name>
<dbReference type="Proteomes" id="UP000331127">
    <property type="component" value="Unassembled WGS sequence"/>
</dbReference>
<evidence type="ECO:0000313" key="8">
    <source>
        <dbReference type="Proteomes" id="UP000331127"/>
    </source>
</evidence>
<dbReference type="OrthoDB" id="3474366at2"/>
<evidence type="ECO:0000256" key="5">
    <source>
        <dbReference type="SAM" id="MobiDB-lite"/>
    </source>
</evidence>
<evidence type="ECO:0000256" key="2">
    <source>
        <dbReference type="ARBA" id="ARBA00023015"/>
    </source>
</evidence>
<dbReference type="InterPro" id="IPR000524">
    <property type="entry name" value="Tscrpt_reg_HTH_GntR"/>
</dbReference>
<dbReference type="SUPFAM" id="SSF55874">
    <property type="entry name" value="ATPase domain of HSP90 chaperone/DNA topoisomerase II/histidine kinase"/>
    <property type="match status" value="1"/>
</dbReference>
<keyword evidence="8" id="KW-1185">Reference proteome</keyword>
<organism evidence="7 8">
    <name type="scientific">Acrocarpospora macrocephala</name>
    <dbReference type="NCBI Taxonomy" id="150177"/>
    <lineage>
        <taxon>Bacteria</taxon>
        <taxon>Bacillati</taxon>
        <taxon>Actinomycetota</taxon>
        <taxon>Actinomycetes</taxon>
        <taxon>Streptosporangiales</taxon>
        <taxon>Streptosporangiaceae</taxon>
        <taxon>Acrocarpospora</taxon>
    </lineage>
</organism>
<dbReference type="SMART" id="SM00345">
    <property type="entry name" value="HTH_GNTR"/>
    <property type="match status" value="2"/>
</dbReference>
<dbReference type="InterPro" id="IPR036390">
    <property type="entry name" value="WH_DNA-bd_sf"/>
</dbReference>
<dbReference type="EMBL" id="BLAE01000013">
    <property type="protein sequence ID" value="GES08941.1"/>
    <property type="molecule type" value="Genomic_DNA"/>
</dbReference>
<keyword evidence="4" id="KW-0804">Transcription</keyword>
<dbReference type="Gene3D" id="3.30.565.10">
    <property type="entry name" value="Histidine kinase-like ATPase, C-terminal domain"/>
    <property type="match status" value="1"/>
</dbReference>
<evidence type="ECO:0000313" key="7">
    <source>
        <dbReference type="EMBL" id="GES08941.1"/>
    </source>
</evidence>
<dbReference type="Pfam" id="PF13581">
    <property type="entry name" value="HATPase_c_2"/>
    <property type="match status" value="1"/>
</dbReference>
<sequence length="422" mass="45764">MTEIEAIQGSPIAVLGVIDLPGQPAAAPSARKFVRGLFAGVADDRLDDLTLVVTELVSNSVRHSDSGRIPDGLVTVAVASYEGDIFVNVTDDGSCTSVPHIRLPTDVERLGGRGLRLVDQIADNWGYRDQDTKRVVWLRLSSPHNVPDDDPPPWPPPWSQAIREMPHGGLAYELVPGMYIQVPPKVIPDLAPGTAEPESHRPARSGGPRRAVVRMRCQEIIAQAAERIASGELGDGTRMASVQQLMAEHCIPSSAATYIQRALRERGLIRLVPGLGYVVGAPHHTPQPPRPPVHDQITMIAVAVAERIRTGEIVAHQRLTTRQLMAEHGISRGSAWSILRRLVAKCWAYDTERKGVRVAPYRDWPRQGTSMALMPVPADHARRRGQGNEVAEPGNAPPSVPQAASSAEDAGGSRDDRRTRAA</sequence>
<evidence type="ECO:0000256" key="3">
    <source>
        <dbReference type="ARBA" id="ARBA00023125"/>
    </source>
</evidence>
<dbReference type="CDD" id="cd16936">
    <property type="entry name" value="HATPase_RsbW-like"/>
    <property type="match status" value="1"/>
</dbReference>
<dbReference type="PANTHER" id="PTHR35526">
    <property type="entry name" value="ANTI-SIGMA-F FACTOR RSBW-RELATED"/>
    <property type="match status" value="1"/>
</dbReference>
<dbReference type="GO" id="GO:0004674">
    <property type="term" value="F:protein serine/threonine kinase activity"/>
    <property type="evidence" value="ECO:0007669"/>
    <property type="project" value="UniProtKB-KW"/>
</dbReference>
<dbReference type="AlphaFoldDB" id="A0A5M3WNZ1"/>
<dbReference type="GO" id="GO:0003700">
    <property type="term" value="F:DNA-binding transcription factor activity"/>
    <property type="evidence" value="ECO:0007669"/>
    <property type="project" value="InterPro"/>
</dbReference>
<feature type="region of interest" description="Disordered" evidence="5">
    <location>
        <begin position="379"/>
        <end position="422"/>
    </location>
</feature>
<gene>
    <name evidence="7" type="ORF">Amac_025370</name>
</gene>
<proteinExistence type="predicted"/>
<reference evidence="7 8" key="1">
    <citation type="submission" date="2019-10" db="EMBL/GenBank/DDBJ databases">
        <title>Whole genome shotgun sequence of Acrocarpospora macrocephala NBRC 16266.</title>
        <authorList>
            <person name="Ichikawa N."/>
            <person name="Kimura A."/>
            <person name="Kitahashi Y."/>
            <person name="Komaki H."/>
            <person name="Oguchi A."/>
        </authorList>
    </citation>
    <scope>NUCLEOTIDE SEQUENCE [LARGE SCALE GENOMIC DNA]</scope>
    <source>
        <strain evidence="7 8">NBRC 16266</strain>
    </source>
</reference>
<keyword evidence="1" id="KW-0723">Serine/threonine-protein kinase</keyword>
<keyword evidence="1" id="KW-0418">Kinase</keyword>
<keyword evidence="3" id="KW-0238">DNA-binding</keyword>
<accession>A0A5M3WNZ1</accession>